<evidence type="ECO:0000313" key="2">
    <source>
        <dbReference type="EMBL" id="KAL2070266.1"/>
    </source>
</evidence>
<gene>
    <name evidence="2" type="ORF">VTL71DRAFT_13292</name>
</gene>
<dbReference type="Gene3D" id="1.20.58.340">
    <property type="entry name" value="Magnesium transport protein CorA, transmembrane region"/>
    <property type="match status" value="1"/>
</dbReference>
<keyword evidence="3" id="KW-1185">Reference proteome</keyword>
<organism evidence="2 3">
    <name type="scientific">Oculimacula yallundae</name>
    <dbReference type="NCBI Taxonomy" id="86028"/>
    <lineage>
        <taxon>Eukaryota</taxon>
        <taxon>Fungi</taxon>
        <taxon>Dikarya</taxon>
        <taxon>Ascomycota</taxon>
        <taxon>Pezizomycotina</taxon>
        <taxon>Leotiomycetes</taxon>
        <taxon>Helotiales</taxon>
        <taxon>Ploettnerulaceae</taxon>
        <taxon>Oculimacula</taxon>
    </lineage>
</organism>
<dbReference type="EMBL" id="JAZHXI010000006">
    <property type="protein sequence ID" value="KAL2070266.1"/>
    <property type="molecule type" value="Genomic_DNA"/>
</dbReference>
<evidence type="ECO:0000256" key="1">
    <source>
        <dbReference type="SAM" id="Phobius"/>
    </source>
</evidence>
<proteinExistence type="predicted"/>
<keyword evidence="1" id="KW-0812">Transmembrane</keyword>
<feature type="transmembrane region" description="Helical" evidence="1">
    <location>
        <begin position="59"/>
        <end position="75"/>
    </location>
</feature>
<evidence type="ECO:0000313" key="3">
    <source>
        <dbReference type="Proteomes" id="UP001595075"/>
    </source>
</evidence>
<sequence length="76" mass="8139">MATQSTAIAEATRKNSSAMKVIAVLTMILLPGTAVSTMFSMPIIFGVTDDSRVTTNPSFWIYWAVTILLTLAVLGT</sequence>
<dbReference type="Proteomes" id="UP001595075">
    <property type="component" value="Unassembled WGS sequence"/>
</dbReference>
<protein>
    <submittedName>
        <fullName evidence="2">Uncharacterized protein</fullName>
    </submittedName>
</protein>
<name>A0ABR4CLF2_9HELO</name>
<accession>A0ABR4CLF2</accession>
<keyword evidence="1" id="KW-1133">Transmembrane helix</keyword>
<comment type="caution">
    <text evidence="2">The sequence shown here is derived from an EMBL/GenBank/DDBJ whole genome shotgun (WGS) entry which is preliminary data.</text>
</comment>
<keyword evidence="1" id="KW-0472">Membrane</keyword>
<feature type="transmembrane region" description="Helical" evidence="1">
    <location>
        <begin position="21"/>
        <end position="47"/>
    </location>
</feature>
<reference evidence="2 3" key="1">
    <citation type="journal article" date="2024" name="Commun. Biol.">
        <title>Comparative genomic analysis of thermophilic fungi reveals convergent evolutionary adaptations and gene losses.</title>
        <authorList>
            <person name="Steindorff A.S."/>
            <person name="Aguilar-Pontes M.V."/>
            <person name="Robinson A.J."/>
            <person name="Andreopoulos B."/>
            <person name="LaButti K."/>
            <person name="Kuo A."/>
            <person name="Mondo S."/>
            <person name="Riley R."/>
            <person name="Otillar R."/>
            <person name="Haridas S."/>
            <person name="Lipzen A."/>
            <person name="Grimwood J."/>
            <person name="Schmutz J."/>
            <person name="Clum A."/>
            <person name="Reid I.D."/>
            <person name="Moisan M.C."/>
            <person name="Butler G."/>
            <person name="Nguyen T.T.M."/>
            <person name="Dewar K."/>
            <person name="Conant G."/>
            <person name="Drula E."/>
            <person name="Henrissat B."/>
            <person name="Hansel C."/>
            <person name="Singer S."/>
            <person name="Hutchinson M.I."/>
            <person name="de Vries R.P."/>
            <person name="Natvig D.O."/>
            <person name="Powell A.J."/>
            <person name="Tsang A."/>
            <person name="Grigoriev I.V."/>
        </authorList>
    </citation>
    <scope>NUCLEOTIDE SEQUENCE [LARGE SCALE GENOMIC DNA]</scope>
    <source>
        <strain evidence="2 3">CBS 494.80</strain>
    </source>
</reference>